<dbReference type="InterPro" id="IPR036250">
    <property type="entry name" value="AcylCo_DH-like_C"/>
</dbReference>
<dbReference type="SUPFAM" id="SSF56645">
    <property type="entry name" value="Acyl-CoA dehydrogenase NM domain-like"/>
    <property type="match status" value="1"/>
</dbReference>
<dbReference type="InterPro" id="IPR037069">
    <property type="entry name" value="AcylCoA_DH/ox_N_sf"/>
</dbReference>
<dbReference type="PANTHER" id="PTHR48083">
    <property type="entry name" value="MEDIUM-CHAIN SPECIFIC ACYL-COA DEHYDROGENASE, MITOCHONDRIAL-RELATED"/>
    <property type="match status" value="1"/>
</dbReference>
<sequence>MSAALEVDGLPVLRPRSDPVARAKALLPLIAEAAPRIEAGGALTPEVLDALHGAALFRTLLPRACNGEEVTPVAFFRMQEAIASADASTAWCLGQASGCSMAAAYMAPEVAWEIWGRDPRAAVAWGMGNGVAEVVDGGYRVNGSWRFASGSRHATWIGAHCRVRERDGSFRMAPDGMPLERTMMLRREHVALRDTWQVVGLRGTGSDSYSLSDIFVPEEYSVCRDMDEERRLPGTLYQFTATHLYASGFAGVSLGIARGMLDEFRRMAQGKTPAATTKPMRESEVVQNGLAQAEAKLRSARAFLIETLEESWEAVSARGAITMDERVLIRLATTSAIHRAKEVAEWAYHEAGATAIFESEPFERRMRDIHASGQQLQGRSVHLELCGQHFLGLAPQSRFI</sequence>
<organism evidence="3 4">
    <name type="scientific">Belnapia mucosa</name>
    <dbReference type="NCBI Taxonomy" id="2804532"/>
    <lineage>
        <taxon>Bacteria</taxon>
        <taxon>Pseudomonadati</taxon>
        <taxon>Pseudomonadota</taxon>
        <taxon>Alphaproteobacteria</taxon>
        <taxon>Acetobacterales</taxon>
        <taxon>Roseomonadaceae</taxon>
        <taxon>Belnapia</taxon>
    </lineage>
</organism>
<dbReference type="InterPro" id="IPR009100">
    <property type="entry name" value="AcylCoA_DH/oxidase_NM_dom_sf"/>
</dbReference>
<dbReference type="InterPro" id="IPR046373">
    <property type="entry name" value="Acyl-CoA_Oxase/DH_mid-dom_sf"/>
</dbReference>
<keyword evidence="4" id="KW-1185">Reference proteome</keyword>
<keyword evidence="1" id="KW-0560">Oxidoreductase</keyword>
<dbReference type="Gene3D" id="2.40.110.10">
    <property type="entry name" value="Butyryl-CoA Dehydrogenase, subunit A, domain 2"/>
    <property type="match status" value="1"/>
</dbReference>
<dbReference type="Proteomes" id="UP000606490">
    <property type="component" value="Unassembled WGS sequence"/>
</dbReference>
<feature type="domain" description="Acyl-CoA dehydrogenase C-terminal" evidence="2">
    <location>
        <begin position="248"/>
        <end position="373"/>
    </location>
</feature>
<gene>
    <name evidence="3" type="ORF">JMJ55_21910</name>
</gene>
<dbReference type="RefSeq" id="WP_202827735.1">
    <property type="nucleotide sequence ID" value="NZ_JAEUXJ010000011.1"/>
</dbReference>
<dbReference type="PANTHER" id="PTHR48083:SF5">
    <property type="entry name" value="NRGC PROTEIN"/>
    <property type="match status" value="1"/>
</dbReference>
<comment type="caution">
    <text evidence="3">The sequence shown here is derived from an EMBL/GenBank/DDBJ whole genome shotgun (WGS) entry which is preliminary data.</text>
</comment>
<dbReference type="InterPro" id="IPR013107">
    <property type="entry name" value="Acyl-CoA_DH_C"/>
</dbReference>
<dbReference type="SUPFAM" id="SSF47203">
    <property type="entry name" value="Acyl-CoA dehydrogenase C-terminal domain-like"/>
    <property type="match status" value="1"/>
</dbReference>
<evidence type="ECO:0000259" key="2">
    <source>
        <dbReference type="Pfam" id="PF08028"/>
    </source>
</evidence>
<name>A0ABS1V8K6_9PROT</name>
<dbReference type="PIRSF" id="PIRSF016578">
    <property type="entry name" value="HsaA"/>
    <property type="match status" value="1"/>
</dbReference>
<evidence type="ECO:0000313" key="3">
    <source>
        <dbReference type="EMBL" id="MBL6457995.1"/>
    </source>
</evidence>
<dbReference type="Gene3D" id="1.20.140.10">
    <property type="entry name" value="Butyryl-CoA Dehydrogenase, subunit A, domain 3"/>
    <property type="match status" value="1"/>
</dbReference>
<proteinExistence type="predicted"/>
<accession>A0ABS1V8K6</accession>
<dbReference type="InterPro" id="IPR050741">
    <property type="entry name" value="Acyl-CoA_dehydrogenase"/>
</dbReference>
<dbReference type="Pfam" id="PF08028">
    <property type="entry name" value="Acyl-CoA_dh_2"/>
    <property type="match status" value="1"/>
</dbReference>
<reference evidence="3 4" key="1">
    <citation type="submission" date="2021-01" db="EMBL/GenBank/DDBJ databases">
        <title>Belnapia mucosa sp. nov. and Belnapia arida sp. nov., isolated from the Tabernas Desert (Almeria, Spain).</title>
        <authorList>
            <person name="Molina-Menor E."/>
            <person name="Vidal-Verdu A."/>
            <person name="Calonge A."/>
            <person name="Satari L."/>
            <person name="Pereto Magraner J."/>
            <person name="Porcar Miralles M."/>
        </authorList>
    </citation>
    <scope>NUCLEOTIDE SEQUENCE [LARGE SCALE GENOMIC DNA]</scope>
    <source>
        <strain evidence="3 4">T6</strain>
    </source>
</reference>
<dbReference type="Gene3D" id="1.10.540.10">
    <property type="entry name" value="Acyl-CoA dehydrogenase/oxidase, N-terminal domain"/>
    <property type="match status" value="1"/>
</dbReference>
<dbReference type="EMBL" id="JAEUXJ010000011">
    <property type="protein sequence ID" value="MBL6457995.1"/>
    <property type="molecule type" value="Genomic_DNA"/>
</dbReference>
<protein>
    <recommendedName>
        <fullName evidence="2">Acyl-CoA dehydrogenase C-terminal domain-containing protein</fullName>
    </recommendedName>
</protein>
<evidence type="ECO:0000313" key="4">
    <source>
        <dbReference type="Proteomes" id="UP000606490"/>
    </source>
</evidence>
<evidence type="ECO:0000256" key="1">
    <source>
        <dbReference type="ARBA" id="ARBA00023002"/>
    </source>
</evidence>